<reference evidence="2 3" key="1">
    <citation type="submission" date="2018-06" db="EMBL/GenBank/DDBJ databases">
        <title>Pseudomonas diversity within urban Lake Michigan freshwaters.</title>
        <authorList>
            <person name="Batrich M."/>
            <person name="Hatzopoulos T."/>
            <person name="Putonti C."/>
        </authorList>
    </citation>
    <scope>NUCLEOTIDE SEQUENCE [LARGE SCALE GENOMIC DNA]</scope>
    <source>
        <strain evidence="2 3">LBp-160603</strain>
    </source>
</reference>
<dbReference type="EMBL" id="QJRO01000002">
    <property type="protein sequence ID" value="PYB85377.1"/>
    <property type="molecule type" value="Genomic_DNA"/>
</dbReference>
<evidence type="ECO:0000259" key="1">
    <source>
        <dbReference type="Pfam" id="PF09346"/>
    </source>
</evidence>
<name>A0A2V4IW63_9PSED</name>
<dbReference type="SUPFAM" id="SSF160631">
    <property type="entry name" value="SMI1/KNR4-like"/>
    <property type="match status" value="1"/>
</dbReference>
<dbReference type="Proteomes" id="UP000247620">
    <property type="component" value="Unassembled WGS sequence"/>
</dbReference>
<evidence type="ECO:0000313" key="3">
    <source>
        <dbReference type="Proteomes" id="UP000247620"/>
    </source>
</evidence>
<protein>
    <submittedName>
        <fullName evidence="2">SMI1/KNR4 family protein</fullName>
    </submittedName>
</protein>
<feature type="domain" description="Knr4/Smi1-like" evidence="1">
    <location>
        <begin position="36"/>
        <end position="126"/>
    </location>
</feature>
<dbReference type="AlphaFoldDB" id="A0A2V4IW63"/>
<dbReference type="Gene3D" id="3.40.1580.10">
    <property type="entry name" value="SMI1/KNR4-like"/>
    <property type="match status" value="1"/>
</dbReference>
<dbReference type="Pfam" id="PF09346">
    <property type="entry name" value="SMI1_KNR4"/>
    <property type="match status" value="1"/>
</dbReference>
<dbReference type="InterPro" id="IPR018958">
    <property type="entry name" value="Knr4/Smi1-like_dom"/>
</dbReference>
<evidence type="ECO:0000313" key="2">
    <source>
        <dbReference type="EMBL" id="PYB85377.1"/>
    </source>
</evidence>
<dbReference type="InterPro" id="IPR037883">
    <property type="entry name" value="Knr4/Smi1-like_sf"/>
</dbReference>
<accession>A0A2V4IW63</accession>
<organism evidence="2 3">
    <name type="scientific">Pseudomonas soli</name>
    <dbReference type="NCBI Taxonomy" id="1306993"/>
    <lineage>
        <taxon>Bacteria</taxon>
        <taxon>Pseudomonadati</taxon>
        <taxon>Pseudomonadota</taxon>
        <taxon>Gammaproteobacteria</taxon>
        <taxon>Pseudomonadales</taxon>
        <taxon>Pseudomonadaceae</taxon>
        <taxon>Pseudomonas</taxon>
    </lineage>
</organism>
<proteinExistence type="predicted"/>
<gene>
    <name evidence="2" type="ORF">DMX07_05115</name>
</gene>
<comment type="caution">
    <text evidence="2">The sequence shown here is derived from an EMBL/GenBank/DDBJ whole genome shotgun (WGS) entry which is preliminary data.</text>
</comment>
<sequence length="132" mass="14411">MGMYDDLQPDKVSGPLSKLATAEAQVLSALAGAHSQVPADYLAFIRELGWGEVGEAAYMLYEGLLTPDQVYDEDGENALEGILLFGDDLQGYCSGFDTNNGWVVVDIDPVSREAHQVADSFSEYIREMLNDL</sequence>